<dbReference type="AlphaFoldDB" id="A0A816RG96"/>
<organism evidence="1">
    <name type="scientific">Brassica napus</name>
    <name type="common">Rape</name>
    <dbReference type="NCBI Taxonomy" id="3708"/>
    <lineage>
        <taxon>Eukaryota</taxon>
        <taxon>Viridiplantae</taxon>
        <taxon>Streptophyta</taxon>
        <taxon>Embryophyta</taxon>
        <taxon>Tracheophyta</taxon>
        <taxon>Spermatophyta</taxon>
        <taxon>Magnoliopsida</taxon>
        <taxon>eudicotyledons</taxon>
        <taxon>Gunneridae</taxon>
        <taxon>Pentapetalae</taxon>
        <taxon>rosids</taxon>
        <taxon>malvids</taxon>
        <taxon>Brassicales</taxon>
        <taxon>Brassicaceae</taxon>
        <taxon>Brassiceae</taxon>
        <taxon>Brassica</taxon>
    </lineage>
</organism>
<proteinExistence type="predicted"/>
<gene>
    <name evidence="1" type="ORF">DARMORV10_C01P14940.1</name>
</gene>
<protein>
    <submittedName>
        <fullName evidence="1">(rape) hypothetical protein</fullName>
    </submittedName>
</protein>
<dbReference type="EMBL" id="HG994365">
    <property type="protein sequence ID" value="CAF2070197.1"/>
    <property type="molecule type" value="Genomic_DNA"/>
</dbReference>
<evidence type="ECO:0000313" key="1">
    <source>
        <dbReference type="EMBL" id="CAF2070197.1"/>
    </source>
</evidence>
<name>A0A816RG96_BRANA</name>
<sequence>MIENVALIKASFLIFFTIKGSTDRTKLMNRMLKWSYSDEYAYYLSICHMDGVALTTKRKSTTGPSLADELELFIISKSAEGLWEFRLRVIRLSSVRWFYFASRLLTLNKKLPRSEDDKSCEDFPIENIIFLANETARELSRSQIFSFVINAYKLRLL</sequence>
<accession>A0A816RG96</accession>
<reference evidence="1" key="1">
    <citation type="submission" date="2021-01" db="EMBL/GenBank/DDBJ databases">
        <authorList>
            <consortium name="Genoscope - CEA"/>
            <person name="William W."/>
        </authorList>
    </citation>
    <scope>NUCLEOTIDE SEQUENCE</scope>
</reference>
<dbReference type="Proteomes" id="UP001295469">
    <property type="component" value="Chromosome C01"/>
</dbReference>